<evidence type="ECO:0000256" key="6">
    <source>
        <dbReference type="ARBA" id="ARBA00023136"/>
    </source>
</evidence>
<dbReference type="Pfam" id="PF00375">
    <property type="entry name" value="SDF"/>
    <property type="match status" value="1"/>
</dbReference>
<feature type="transmembrane region" description="Helical" evidence="7">
    <location>
        <begin position="225"/>
        <end position="248"/>
    </location>
</feature>
<dbReference type="PANTHER" id="PTHR42865:SF7">
    <property type="entry name" value="PROTON_GLUTAMATE-ASPARTATE SYMPORTER"/>
    <property type="match status" value="1"/>
</dbReference>
<dbReference type="AlphaFoldDB" id="W0F607"/>
<keyword evidence="2" id="KW-0813">Transport</keyword>
<dbReference type="RefSeq" id="WP_008588395.1">
    <property type="nucleotide sequence ID" value="NZ_CP007035.1"/>
</dbReference>
<reference evidence="8 9" key="1">
    <citation type="submission" date="2013-12" db="EMBL/GenBank/DDBJ databases">
        <authorList>
            <consortium name="DOE Joint Genome Institute"/>
            <person name="Eisen J."/>
            <person name="Huntemann M."/>
            <person name="Han J."/>
            <person name="Chen A."/>
            <person name="Kyrpides N."/>
            <person name="Mavromatis K."/>
            <person name="Markowitz V."/>
            <person name="Palaniappan K."/>
            <person name="Ivanova N."/>
            <person name="Schaumberg A."/>
            <person name="Pati A."/>
            <person name="Liolios K."/>
            <person name="Nordberg H.P."/>
            <person name="Cantor M.N."/>
            <person name="Hua S.X."/>
            <person name="Woyke T."/>
        </authorList>
    </citation>
    <scope>NUCLEOTIDE SEQUENCE [LARGE SCALE GENOMIC DNA]</scope>
    <source>
        <strain evidence="9">DSM 19437</strain>
    </source>
</reference>
<feature type="transmembrane region" description="Helical" evidence="7">
    <location>
        <begin position="187"/>
        <end position="205"/>
    </location>
</feature>
<dbReference type="Gene3D" id="1.10.3860.10">
    <property type="entry name" value="Sodium:dicarboxylate symporter"/>
    <property type="match status" value="1"/>
</dbReference>
<evidence type="ECO:0000256" key="4">
    <source>
        <dbReference type="ARBA" id="ARBA00022692"/>
    </source>
</evidence>
<dbReference type="InterPro" id="IPR001991">
    <property type="entry name" value="Na-dicarboxylate_symporter"/>
</dbReference>
<dbReference type="PRINTS" id="PR00173">
    <property type="entry name" value="EDTRNSPORT"/>
</dbReference>
<evidence type="ECO:0000256" key="3">
    <source>
        <dbReference type="ARBA" id="ARBA00022475"/>
    </source>
</evidence>
<keyword evidence="5 7" id="KW-1133">Transmembrane helix</keyword>
<dbReference type="OrthoDB" id="9768885at2"/>
<dbReference type="InterPro" id="IPR036458">
    <property type="entry name" value="Na:dicarbo_symporter_sf"/>
</dbReference>
<sequence length="415" mass="44481">MEPFSAKQVWKNYSGILLLLLGMLVGGFTGALFPGVAGYLKPVGDIFLNLLFVTVVPLVFFAIAISVAAIEQKNKLGKVLAIMAFTFLVFILLAALFTMGMTYVFPVGKIGVQAAVADPAIGEQRSWGAMLVDFFTVGEFYMLLSRKSMLALLVFSFLLGTAVRKSNQLAKPFYDFLVAGNEVMKQLLLLIMKIAPIGLGAYIAYQAADLGPQLFGFYARPMALYYGTGILYFFIFFTLYAFVANGGLGVRLFWKNNIVPSLTAVSTCSSLATMPANLIAAERMGIPSSIANVVIPLGTTLHKNGSSISSVVKIYVVFQMLGWDFFDPKSLVIALGITVLCSMVEGGIPNGGYIGELLMISAYHLPTEVVPAVMIIGTLVDPLATVLNATGNTVAAMVVTRLSGEKFSPQKLGSG</sequence>
<dbReference type="eggNOG" id="COG1301">
    <property type="taxonomic scope" value="Bacteria"/>
</dbReference>
<dbReference type="EMBL" id="CP007035">
    <property type="protein sequence ID" value="AHF16776.1"/>
    <property type="molecule type" value="Genomic_DNA"/>
</dbReference>
<accession>W0F607</accession>
<keyword evidence="6 7" id="KW-0472">Membrane</keyword>
<feature type="transmembrane region" description="Helical" evidence="7">
    <location>
        <begin position="148"/>
        <end position="166"/>
    </location>
</feature>
<dbReference type="PANTHER" id="PTHR42865">
    <property type="entry name" value="PROTON/GLUTAMATE-ASPARTATE SYMPORTER"/>
    <property type="match status" value="1"/>
</dbReference>
<dbReference type="Proteomes" id="UP000003586">
    <property type="component" value="Chromosome"/>
</dbReference>
<evidence type="ECO:0000256" key="5">
    <source>
        <dbReference type="ARBA" id="ARBA00022989"/>
    </source>
</evidence>
<evidence type="ECO:0000313" key="8">
    <source>
        <dbReference type="EMBL" id="AHF16776.1"/>
    </source>
</evidence>
<dbReference type="KEGG" id="nso:NIASO_19535"/>
<evidence type="ECO:0000313" key="9">
    <source>
        <dbReference type="Proteomes" id="UP000003586"/>
    </source>
</evidence>
<dbReference type="SUPFAM" id="SSF118215">
    <property type="entry name" value="Proton glutamate symport protein"/>
    <property type="match status" value="1"/>
</dbReference>
<keyword evidence="9" id="KW-1185">Reference proteome</keyword>
<dbReference type="GO" id="GO:0005886">
    <property type="term" value="C:plasma membrane"/>
    <property type="evidence" value="ECO:0007669"/>
    <property type="project" value="UniProtKB-SubCell"/>
</dbReference>
<dbReference type="STRING" id="929713.NIASO_19535"/>
<gene>
    <name evidence="8" type="ORF">NIASO_19535</name>
</gene>
<feature type="transmembrane region" description="Helical" evidence="7">
    <location>
        <begin position="12"/>
        <end position="40"/>
    </location>
</feature>
<protein>
    <submittedName>
        <fullName evidence="8">Sodium:proton antiporter</fullName>
    </submittedName>
</protein>
<evidence type="ECO:0000256" key="7">
    <source>
        <dbReference type="SAM" id="Phobius"/>
    </source>
</evidence>
<organism evidence="8 9">
    <name type="scientific">Niabella soli DSM 19437</name>
    <dbReference type="NCBI Taxonomy" id="929713"/>
    <lineage>
        <taxon>Bacteria</taxon>
        <taxon>Pseudomonadati</taxon>
        <taxon>Bacteroidota</taxon>
        <taxon>Chitinophagia</taxon>
        <taxon>Chitinophagales</taxon>
        <taxon>Chitinophagaceae</taxon>
        <taxon>Niabella</taxon>
    </lineage>
</organism>
<keyword evidence="3" id="KW-1003">Cell membrane</keyword>
<keyword evidence="4 7" id="KW-0812">Transmembrane</keyword>
<comment type="subcellular location">
    <subcellularLocation>
        <location evidence="1">Cell membrane</location>
        <topology evidence="1">Multi-pass membrane protein</topology>
    </subcellularLocation>
</comment>
<dbReference type="GO" id="GO:0006835">
    <property type="term" value="P:dicarboxylic acid transport"/>
    <property type="evidence" value="ECO:0007669"/>
    <property type="project" value="TreeGrafter"/>
</dbReference>
<evidence type="ECO:0000256" key="2">
    <source>
        <dbReference type="ARBA" id="ARBA00022448"/>
    </source>
</evidence>
<dbReference type="HOGENOM" id="CLU_019375_7_2_10"/>
<evidence type="ECO:0000256" key="1">
    <source>
        <dbReference type="ARBA" id="ARBA00004651"/>
    </source>
</evidence>
<feature type="transmembrane region" description="Helical" evidence="7">
    <location>
        <begin position="46"/>
        <end position="70"/>
    </location>
</feature>
<dbReference type="GO" id="GO:0015293">
    <property type="term" value="F:symporter activity"/>
    <property type="evidence" value="ECO:0007669"/>
    <property type="project" value="UniProtKB-KW"/>
</dbReference>
<feature type="transmembrane region" description="Helical" evidence="7">
    <location>
        <begin position="82"/>
        <end position="105"/>
    </location>
</feature>
<proteinExistence type="predicted"/>
<name>W0F607_9BACT</name>